<proteinExistence type="predicted"/>
<evidence type="ECO:0000313" key="1">
    <source>
        <dbReference type="EMBL" id="NML42307.1"/>
    </source>
</evidence>
<dbReference type="Proteomes" id="UP000541185">
    <property type="component" value="Unassembled WGS sequence"/>
</dbReference>
<protein>
    <submittedName>
        <fullName evidence="1">Nucleotidyl transferase AbiEii/AbiGii toxin family protein</fullName>
    </submittedName>
</protein>
<sequence length="152" mass="17087">MRPAPVAKHANLTRPGAWTGLFEAALTLTDHLATVLEEPVWTFGGGTVLMLRINHRHSRDIDLFVPDPHYRGTQAQARDLFDLCAVADLDPASIDQAAPFFVRNGDAFIARLKGNAEYLEEEFIHIQRIDYKRPFEECLALAETVIAFASRR</sequence>
<accession>A0A848GW03</accession>
<keyword evidence="1" id="KW-0808">Transferase</keyword>
<gene>
    <name evidence="1" type="ORF">HHL11_01005</name>
</gene>
<dbReference type="EMBL" id="JABBFX010000001">
    <property type="protein sequence ID" value="NML42307.1"/>
    <property type="molecule type" value="Genomic_DNA"/>
</dbReference>
<dbReference type="InterPro" id="IPR014942">
    <property type="entry name" value="AbiEii"/>
</dbReference>
<name>A0A848GW03_9BURK</name>
<comment type="caution">
    <text evidence="1">The sequence shown here is derived from an EMBL/GenBank/DDBJ whole genome shotgun (WGS) entry which is preliminary data.</text>
</comment>
<dbReference type="Pfam" id="PF08843">
    <property type="entry name" value="AbiEii"/>
    <property type="match status" value="1"/>
</dbReference>
<dbReference type="AlphaFoldDB" id="A0A848GW03"/>
<dbReference type="GO" id="GO:0016740">
    <property type="term" value="F:transferase activity"/>
    <property type="evidence" value="ECO:0007669"/>
    <property type="project" value="UniProtKB-KW"/>
</dbReference>
<organism evidence="1 2">
    <name type="scientific">Ramlibacter agri</name>
    <dbReference type="NCBI Taxonomy" id="2728837"/>
    <lineage>
        <taxon>Bacteria</taxon>
        <taxon>Pseudomonadati</taxon>
        <taxon>Pseudomonadota</taxon>
        <taxon>Betaproteobacteria</taxon>
        <taxon>Burkholderiales</taxon>
        <taxon>Comamonadaceae</taxon>
        <taxon>Ramlibacter</taxon>
    </lineage>
</organism>
<reference evidence="1 2" key="1">
    <citation type="submission" date="2020-04" db="EMBL/GenBank/DDBJ databases">
        <title>Ramlibacter sp. G-1-2-2 isolated from soil.</title>
        <authorList>
            <person name="Dahal R.H."/>
        </authorList>
    </citation>
    <scope>NUCLEOTIDE SEQUENCE [LARGE SCALE GENOMIC DNA]</scope>
    <source>
        <strain evidence="1 2">G-1-2-2</strain>
    </source>
</reference>
<evidence type="ECO:0000313" key="2">
    <source>
        <dbReference type="Proteomes" id="UP000541185"/>
    </source>
</evidence>
<keyword evidence="2" id="KW-1185">Reference proteome</keyword>